<comment type="function">
    <text evidence="10 13">F(1)F(0) ATP synthase produces ATP from ADP in the presence of a proton or sodium gradient. F-type ATPases consist of two structural domains, F(1) containing the extramembraneous catalytic core and F(0) containing the membrane proton channel, linked together by a central stalk and a peripheral stalk. During catalysis, ATP synthesis in the catalytic domain of F(1) is coupled via a rotary mechanism of the central stalk subunits to proton translocation.</text>
</comment>
<evidence type="ECO:0000256" key="9">
    <source>
        <dbReference type="ARBA" id="ARBA00023310"/>
    </source>
</evidence>
<dbReference type="GO" id="GO:0005886">
    <property type="term" value="C:plasma membrane"/>
    <property type="evidence" value="ECO:0007669"/>
    <property type="project" value="UniProtKB-SubCell"/>
</dbReference>
<evidence type="ECO:0000256" key="12">
    <source>
        <dbReference type="ARBA" id="ARBA00037847"/>
    </source>
</evidence>
<dbReference type="GO" id="GO:0046961">
    <property type="term" value="F:proton-transporting ATPase activity, rotational mechanism"/>
    <property type="evidence" value="ECO:0007669"/>
    <property type="project" value="TreeGrafter"/>
</dbReference>
<dbReference type="Proteomes" id="UP000253727">
    <property type="component" value="Unassembled WGS sequence"/>
</dbReference>
<feature type="transmembrane region" description="Helical" evidence="13">
    <location>
        <begin position="42"/>
        <end position="61"/>
    </location>
</feature>
<comment type="similarity">
    <text evidence="1 13 14">Belongs to the ATPase B chain family.</text>
</comment>
<evidence type="ECO:0000313" key="17">
    <source>
        <dbReference type="Proteomes" id="UP000253727"/>
    </source>
</evidence>
<reference evidence="16 17" key="1">
    <citation type="submission" date="2018-04" db="EMBL/GenBank/DDBJ databases">
        <title>Altererythrobacter sp. HME9302 genome sequencing and assembly.</title>
        <authorList>
            <person name="Kang H."/>
            <person name="Kim H."/>
            <person name="Joh K."/>
        </authorList>
    </citation>
    <scope>NUCLEOTIDE SEQUENCE [LARGE SCALE GENOMIC DNA]</scope>
    <source>
        <strain evidence="16 17">HME9302</strain>
    </source>
</reference>
<keyword evidence="2 13" id="KW-0813">Transport</keyword>
<keyword evidence="3 13" id="KW-0138">CF(0)</keyword>
<keyword evidence="6 13" id="KW-1133">Transmembrane helix</keyword>
<evidence type="ECO:0000256" key="8">
    <source>
        <dbReference type="ARBA" id="ARBA00023136"/>
    </source>
</evidence>
<sequence>MLDFLLMTASNAPEVLATTAADIHGEIDIGAGKHIEPELFGLAPYQVVSIAMLFLIAIMIWKKVPGMIAGGLDNRIAGIRQQLDEAKQLRAEAETLRDEYSAKIAGAEKDAEAMKENARHEADAILAKAEADGAAMVARRKQMAEDKIAAAERDAIDDVRNRAASAAAMASRKLIAEKHDAEADRKLADTLIAGI</sequence>
<dbReference type="RefSeq" id="WP_230079904.1">
    <property type="nucleotide sequence ID" value="NZ_QBKA01000002.1"/>
</dbReference>
<evidence type="ECO:0000256" key="13">
    <source>
        <dbReference type="HAMAP-Rule" id="MF_01398"/>
    </source>
</evidence>
<keyword evidence="9 13" id="KW-0066">ATP synthesis</keyword>
<organism evidence="16 17">
    <name type="scientific">Alteripontixanthobacter maritimus</name>
    <dbReference type="NCBI Taxonomy" id="2161824"/>
    <lineage>
        <taxon>Bacteria</taxon>
        <taxon>Pseudomonadati</taxon>
        <taxon>Pseudomonadota</taxon>
        <taxon>Alphaproteobacteria</taxon>
        <taxon>Sphingomonadales</taxon>
        <taxon>Erythrobacteraceae</taxon>
        <taxon>Alteripontixanthobacter</taxon>
    </lineage>
</organism>
<keyword evidence="5 13" id="KW-0375">Hydrogen ion transport</keyword>
<evidence type="ECO:0000256" key="6">
    <source>
        <dbReference type="ARBA" id="ARBA00022989"/>
    </source>
</evidence>
<comment type="function">
    <text evidence="11">Component of the F(0) channel, it forms part of the peripheral stalk, linking F(1) to F(0). The b'-subunit is a diverged and duplicated form of b found in plants and photosynthetic bacteria.</text>
</comment>
<keyword evidence="15" id="KW-0175">Coiled coil</keyword>
<gene>
    <name evidence="13" type="primary">atpF</name>
    <name evidence="16" type="ORF">HME9302_01382</name>
</gene>
<keyword evidence="7 13" id="KW-0406">Ion transport</keyword>
<evidence type="ECO:0000256" key="1">
    <source>
        <dbReference type="ARBA" id="ARBA00005513"/>
    </source>
</evidence>
<keyword evidence="8 13" id="KW-0472">Membrane</keyword>
<evidence type="ECO:0000256" key="15">
    <source>
        <dbReference type="SAM" id="Coils"/>
    </source>
</evidence>
<evidence type="ECO:0000256" key="5">
    <source>
        <dbReference type="ARBA" id="ARBA00022781"/>
    </source>
</evidence>
<evidence type="ECO:0000256" key="10">
    <source>
        <dbReference type="ARBA" id="ARBA00025198"/>
    </source>
</evidence>
<name>A0A369Q6S8_9SPHN</name>
<evidence type="ECO:0000256" key="2">
    <source>
        <dbReference type="ARBA" id="ARBA00022448"/>
    </source>
</evidence>
<dbReference type="Pfam" id="PF00430">
    <property type="entry name" value="ATP-synt_B"/>
    <property type="match status" value="1"/>
</dbReference>
<dbReference type="PANTHER" id="PTHR33445">
    <property type="entry name" value="ATP SYNTHASE SUBUNIT B', CHLOROPLASTIC"/>
    <property type="match status" value="1"/>
</dbReference>
<evidence type="ECO:0000256" key="14">
    <source>
        <dbReference type="RuleBase" id="RU003848"/>
    </source>
</evidence>
<comment type="subcellular location">
    <subcellularLocation>
        <location evidence="13">Cell membrane</location>
        <topology evidence="13">Single-pass membrane protein</topology>
    </subcellularLocation>
    <subcellularLocation>
        <location evidence="12">Endomembrane system</location>
        <topology evidence="12">Single-pass membrane protein</topology>
    </subcellularLocation>
</comment>
<feature type="coiled-coil region" evidence="15">
    <location>
        <begin position="76"/>
        <end position="154"/>
    </location>
</feature>
<dbReference type="InterPro" id="IPR002146">
    <property type="entry name" value="ATP_synth_b/b'su_bac/chlpt"/>
</dbReference>
<comment type="caution">
    <text evidence="16">The sequence shown here is derived from an EMBL/GenBank/DDBJ whole genome shotgun (WGS) entry which is preliminary data.</text>
</comment>
<dbReference type="InterPro" id="IPR050059">
    <property type="entry name" value="ATP_synthase_B_chain"/>
</dbReference>
<dbReference type="CDD" id="cd06503">
    <property type="entry name" value="ATP-synt_Fo_b"/>
    <property type="match status" value="1"/>
</dbReference>
<dbReference type="GO" id="GO:0046933">
    <property type="term" value="F:proton-transporting ATP synthase activity, rotational mechanism"/>
    <property type="evidence" value="ECO:0007669"/>
    <property type="project" value="UniProtKB-UniRule"/>
</dbReference>
<evidence type="ECO:0000313" key="16">
    <source>
        <dbReference type="EMBL" id="RDC60182.1"/>
    </source>
</evidence>
<evidence type="ECO:0000256" key="4">
    <source>
        <dbReference type="ARBA" id="ARBA00022692"/>
    </source>
</evidence>
<dbReference type="AlphaFoldDB" id="A0A369Q6S8"/>
<dbReference type="GO" id="GO:0012505">
    <property type="term" value="C:endomembrane system"/>
    <property type="evidence" value="ECO:0007669"/>
    <property type="project" value="UniProtKB-SubCell"/>
</dbReference>
<proteinExistence type="inferred from homology"/>
<protein>
    <recommendedName>
        <fullName evidence="13">ATP synthase subunit b</fullName>
    </recommendedName>
    <alternativeName>
        <fullName evidence="13">ATP synthase F(0) sector subunit b</fullName>
    </alternativeName>
    <alternativeName>
        <fullName evidence="13">ATPase subunit I</fullName>
    </alternativeName>
    <alternativeName>
        <fullName evidence="13">F-type ATPase subunit b</fullName>
        <shortName evidence="13">F-ATPase subunit b</shortName>
    </alternativeName>
</protein>
<evidence type="ECO:0000256" key="3">
    <source>
        <dbReference type="ARBA" id="ARBA00022547"/>
    </source>
</evidence>
<evidence type="ECO:0000256" key="7">
    <source>
        <dbReference type="ARBA" id="ARBA00023065"/>
    </source>
</evidence>
<dbReference type="GO" id="GO:0045259">
    <property type="term" value="C:proton-transporting ATP synthase complex"/>
    <property type="evidence" value="ECO:0007669"/>
    <property type="project" value="UniProtKB-KW"/>
</dbReference>
<dbReference type="PANTHER" id="PTHR33445:SF1">
    <property type="entry name" value="ATP SYNTHASE SUBUNIT B"/>
    <property type="match status" value="1"/>
</dbReference>
<evidence type="ECO:0000256" key="11">
    <source>
        <dbReference type="ARBA" id="ARBA00025614"/>
    </source>
</evidence>
<dbReference type="EMBL" id="QBKA01000002">
    <property type="protein sequence ID" value="RDC60182.1"/>
    <property type="molecule type" value="Genomic_DNA"/>
</dbReference>
<keyword evidence="17" id="KW-1185">Reference proteome</keyword>
<keyword evidence="13" id="KW-1003">Cell membrane</keyword>
<dbReference type="HAMAP" id="MF_01398">
    <property type="entry name" value="ATP_synth_b_bprime"/>
    <property type="match status" value="1"/>
</dbReference>
<accession>A0A369Q6S8</accession>
<comment type="subunit">
    <text evidence="13">F-type ATPases have 2 components, F(1) - the catalytic core - and F(0) - the membrane proton channel. F(1) has five subunits: alpha(3), beta(3), gamma(1), delta(1), epsilon(1). F(0) has three main subunits: a(1), b(2) and c(10-14). The alpha and beta chains form an alternating ring which encloses part of the gamma chain. F(1) is attached to F(0) by a central stalk formed by the gamma and epsilon chains, while a peripheral stalk is formed by the delta and b chains.</text>
</comment>
<keyword evidence="4 13" id="KW-0812">Transmembrane</keyword>